<feature type="coiled-coil region" evidence="9">
    <location>
        <begin position="58"/>
        <end position="85"/>
    </location>
</feature>
<organism evidence="12 13">
    <name type="scientific">Ramularia collo-cygni</name>
    <dbReference type="NCBI Taxonomy" id="112498"/>
    <lineage>
        <taxon>Eukaryota</taxon>
        <taxon>Fungi</taxon>
        <taxon>Dikarya</taxon>
        <taxon>Ascomycota</taxon>
        <taxon>Pezizomycotina</taxon>
        <taxon>Dothideomycetes</taxon>
        <taxon>Dothideomycetidae</taxon>
        <taxon>Mycosphaerellales</taxon>
        <taxon>Mycosphaerellaceae</taxon>
        <taxon>Ramularia</taxon>
    </lineage>
</organism>
<evidence type="ECO:0000256" key="5">
    <source>
        <dbReference type="ARBA" id="ARBA00022927"/>
    </source>
</evidence>
<dbReference type="InterPro" id="IPR009316">
    <property type="entry name" value="COG2"/>
</dbReference>
<evidence type="ECO:0000313" key="13">
    <source>
        <dbReference type="Proteomes" id="UP000225277"/>
    </source>
</evidence>
<dbReference type="OrthoDB" id="332281at2759"/>
<dbReference type="STRING" id="112498.A0A2D3VIH0"/>
<evidence type="ECO:0000256" key="9">
    <source>
        <dbReference type="SAM" id="Coils"/>
    </source>
</evidence>
<dbReference type="InterPro" id="IPR024602">
    <property type="entry name" value="COG_su2_N"/>
</dbReference>
<evidence type="ECO:0000256" key="1">
    <source>
        <dbReference type="ARBA" id="ARBA00004395"/>
    </source>
</evidence>
<dbReference type="RefSeq" id="XP_023628698.1">
    <property type="nucleotide sequence ID" value="XM_023772930.1"/>
</dbReference>
<evidence type="ECO:0000256" key="7">
    <source>
        <dbReference type="ARBA" id="ARBA00023136"/>
    </source>
</evidence>
<dbReference type="Proteomes" id="UP000225277">
    <property type="component" value="Unassembled WGS sequence"/>
</dbReference>
<gene>
    <name evidence="12" type="ORF">RCC_07676</name>
</gene>
<keyword evidence="4" id="KW-0813">Transport</keyword>
<dbReference type="AlphaFoldDB" id="A0A2D3VIH0"/>
<keyword evidence="6" id="KW-0333">Golgi apparatus</keyword>
<evidence type="ECO:0000256" key="6">
    <source>
        <dbReference type="ARBA" id="ARBA00023034"/>
    </source>
</evidence>
<evidence type="ECO:0000259" key="11">
    <source>
        <dbReference type="Pfam" id="PF06148"/>
    </source>
</evidence>
<keyword evidence="9" id="KW-0175">Coiled coil</keyword>
<reference evidence="12 13" key="1">
    <citation type="submission" date="2016-03" db="EMBL/GenBank/DDBJ databases">
        <authorList>
            <person name="Ploux O."/>
        </authorList>
    </citation>
    <scope>NUCLEOTIDE SEQUENCE [LARGE SCALE GENOMIC DNA]</scope>
    <source>
        <strain evidence="12 13">URUG2</strain>
    </source>
</reference>
<evidence type="ECO:0000313" key="12">
    <source>
        <dbReference type="EMBL" id="CZT21809.1"/>
    </source>
</evidence>
<dbReference type="GO" id="GO:0007030">
    <property type="term" value="P:Golgi organization"/>
    <property type="evidence" value="ECO:0007669"/>
    <property type="project" value="InterPro"/>
</dbReference>
<dbReference type="GO" id="GO:0015031">
    <property type="term" value="P:protein transport"/>
    <property type="evidence" value="ECO:0007669"/>
    <property type="project" value="UniProtKB-KW"/>
</dbReference>
<evidence type="ECO:0000256" key="2">
    <source>
        <dbReference type="ARBA" id="ARBA00007603"/>
    </source>
</evidence>
<name>A0A2D3VIH0_9PEZI</name>
<feature type="compositionally biased region" description="Low complexity" evidence="10">
    <location>
        <begin position="8"/>
        <end position="20"/>
    </location>
</feature>
<dbReference type="Pfam" id="PF06148">
    <property type="entry name" value="COG2_N"/>
    <property type="match status" value="1"/>
</dbReference>
<dbReference type="EMBL" id="FJUY01000012">
    <property type="protein sequence ID" value="CZT21809.1"/>
    <property type="molecule type" value="Genomic_DNA"/>
</dbReference>
<evidence type="ECO:0000256" key="4">
    <source>
        <dbReference type="ARBA" id="ARBA00022448"/>
    </source>
</evidence>
<accession>A0A2D3VIH0</accession>
<dbReference type="GeneID" id="35602788"/>
<keyword evidence="7" id="KW-0472">Membrane</keyword>
<dbReference type="GO" id="GO:0006891">
    <property type="term" value="P:intra-Golgi vesicle-mediated transport"/>
    <property type="evidence" value="ECO:0007669"/>
    <property type="project" value="TreeGrafter"/>
</dbReference>
<feature type="region of interest" description="Disordered" evidence="10">
    <location>
        <begin position="177"/>
        <end position="207"/>
    </location>
</feature>
<comment type="subcellular location">
    <subcellularLocation>
        <location evidence="1">Golgi apparatus membrane</location>
        <topology evidence="1">Peripheral membrane protein</topology>
    </subcellularLocation>
</comment>
<proteinExistence type="inferred from homology"/>
<feature type="region of interest" description="Disordered" evidence="10">
    <location>
        <begin position="1"/>
        <end position="33"/>
    </location>
</feature>
<evidence type="ECO:0000256" key="10">
    <source>
        <dbReference type="SAM" id="MobiDB-lite"/>
    </source>
</evidence>
<evidence type="ECO:0000256" key="3">
    <source>
        <dbReference type="ARBA" id="ARBA00020977"/>
    </source>
</evidence>
<keyword evidence="13" id="KW-1185">Reference proteome</keyword>
<sequence>MTTFTLDSASPSISAASTPAYRYSSSDEEDDDISTLPYPAELSRTAFLAPDFSPGTYLSTLRNRHQTLEDLRADLRQRSQLLNRELLDLVNGNYEEFLSLGVDLRGGEEKVEGVRVGVLGFEREVRAVKASVQERAGEARELVRERKEVRRDVMFGRALLDVGEKVEDLERALRVGQGGEDSFEDEEDEEEDEEDEDADETSPGIPLNRLRRHADSYLLISRMIEKLEPDHPFLVAQRAKLLDLKKTLLLDLAAALRSAKQSKSEAVLGLVRIYSDLDAQAESCRVLKGP</sequence>
<feature type="compositionally biased region" description="Acidic residues" evidence="10">
    <location>
        <begin position="181"/>
        <end position="200"/>
    </location>
</feature>
<evidence type="ECO:0000256" key="8">
    <source>
        <dbReference type="ARBA" id="ARBA00031344"/>
    </source>
</evidence>
<feature type="domain" description="Conserved oligomeric Golgi complex subunit 2 N-terminal" evidence="11">
    <location>
        <begin position="42"/>
        <end position="115"/>
    </location>
</feature>
<dbReference type="PANTHER" id="PTHR12961">
    <property type="entry name" value="CONSERVED OLIGOMERIC GOLGI COMPLEX COMPONENT 2"/>
    <property type="match status" value="1"/>
</dbReference>
<dbReference type="GO" id="GO:0017119">
    <property type="term" value="C:Golgi transport complex"/>
    <property type="evidence" value="ECO:0007669"/>
    <property type="project" value="TreeGrafter"/>
</dbReference>
<keyword evidence="5" id="KW-0653">Protein transport</keyword>
<protein>
    <recommendedName>
        <fullName evidence="3">Conserved oligomeric Golgi complex subunit 2</fullName>
    </recommendedName>
    <alternativeName>
        <fullName evidence="8">Component of oligomeric Golgi complex 2</fullName>
    </alternativeName>
</protein>
<dbReference type="PANTHER" id="PTHR12961:SF0">
    <property type="entry name" value="CONSERVED OLIGOMERIC GOLGI COMPLEX SUBUNIT 2"/>
    <property type="match status" value="1"/>
</dbReference>
<dbReference type="GO" id="GO:0000139">
    <property type="term" value="C:Golgi membrane"/>
    <property type="evidence" value="ECO:0007669"/>
    <property type="project" value="UniProtKB-SubCell"/>
</dbReference>
<comment type="similarity">
    <text evidence="2">Belongs to the COG2 family.</text>
</comment>